<dbReference type="GO" id="GO:0003677">
    <property type="term" value="F:DNA binding"/>
    <property type="evidence" value="ECO:0007669"/>
    <property type="project" value="UniProtKB-KW"/>
</dbReference>
<dbReference type="InterPro" id="IPR000571">
    <property type="entry name" value="Znf_CCCH"/>
</dbReference>
<feature type="zinc finger region" description="C3H1-type" evidence="5">
    <location>
        <begin position="70"/>
        <end position="98"/>
    </location>
</feature>
<feature type="region of interest" description="Disordered" evidence="6">
    <location>
        <begin position="231"/>
        <end position="277"/>
    </location>
</feature>
<dbReference type="Proteomes" id="UP000256970">
    <property type="component" value="Unassembled WGS sequence"/>
</dbReference>
<dbReference type="InterPro" id="IPR045234">
    <property type="entry name" value="Unkempt-like"/>
</dbReference>
<reference evidence="8 9" key="1">
    <citation type="submission" date="2016-10" db="EMBL/GenBank/DDBJ databases">
        <authorList>
            <person name="Cai Z."/>
        </authorList>
    </citation>
    <scope>NUCLEOTIDE SEQUENCE [LARGE SCALE GENOMIC DNA]</scope>
</reference>
<dbReference type="AlphaFoldDB" id="A0A383W9W2"/>
<evidence type="ECO:0000259" key="7">
    <source>
        <dbReference type="PROSITE" id="PS50103"/>
    </source>
</evidence>
<gene>
    <name evidence="8" type="ORF">BQ4739_LOCUS14696</name>
</gene>
<evidence type="ECO:0000256" key="5">
    <source>
        <dbReference type="PROSITE-ProRule" id="PRU00723"/>
    </source>
</evidence>
<name>A0A383W9W2_TETOB</name>
<keyword evidence="1 5" id="KW-0479">Metal-binding</keyword>
<proteinExistence type="predicted"/>
<accession>A0A383W9W2</accession>
<feature type="compositionally biased region" description="Low complexity" evidence="6">
    <location>
        <begin position="249"/>
        <end position="277"/>
    </location>
</feature>
<dbReference type="PANTHER" id="PTHR14493">
    <property type="entry name" value="UNKEMPT FAMILY MEMBER"/>
    <property type="match status" value="1"/>
</dbReference>
<dbReference type="PANTHER" id="PTHR14493:SF50">
    <property type="entry name" value="RING FINGER PROTEIN UNKEMPT"/>
    <property type="match status" value="1"/>
</dbReference>
<keyword evidence="4" id="KW-0238">DNA-binding</keyword>
<dbReference type="Pfam" id="PF25512">
    <property type="entry name" value="zf-CCCH_AtC3H23"/>
    <property type="match status" value="1"/>
</dbReference>
<dbReference type="InterPro" id="IPR057444">
    <property type="entry name" value="Znf-CCCH_AtC3H23-like"/>
</dbReference>
<dbReference type="GO" id="GO:0008270">
    <property type="term" value="F:zinc ion binding"/>
    <property type="evidence" value="ECO:0007669"/>
    <property type="project" value="UniProtKB-KW"/>
</dbReference>
<feature type="domain" description="C3H1-type" evidence="7">
    <location>
        <begin position="70"/>
        <end position="98"/>
    </location>
</feature>
<dbReference type="EMBL" id="FNXT01001214">
    <property type="protein sequence ID" value="SZX74425.1"/>
    <property type="molecule type" value="Genomic_DNA"/>
</dbReference>
<keyword evidence="9" id="KW-1185">Reference proteome</keyword>
<protein>
    <recommendedName>
        <fullName evidence="7">C3H1-type domain-containing protein</fullName>
    </recommendedName>
</protein>
<keyword evidence="2 5" id="KW-0863">Zinc-finger</keyword>
<evidence type="ECO:0000256" key="4">
    <source>
        <dbReference type="ARBA" id="ARBA00023125"/>
    </source>
</evidence>
<evidence type="ECO:0000313" key="8">
    <source>
        <dbReference type="EMBL" id="SZX74425.1"/>
    </source>
</evidence>
<evidence type="ECO:0000313" key="9">
    <source>
        <dbReference type="Proteomes" id="UP000256970"/>
    </source>
</evidence>
<sequence length="634" mass="65049">MQTTNSDAPELHHGDAWLYSCDLIFYNSDEFATTYQKVVVCPKRQPHSWVDCPFAHIGEKAKRRDLRFFTYTPELCQDAKRNVECPRGDACGKSHHVFESWLHPQLYRTRMCAAGIRCMRPVCFFAHTREQLRQPSKPSAGQAAAQLVAAAAVATAAGGAAVAGASATASPAALVLSPQPVQQLALPSATISSLAALALSSAAPDAAASRRAASPGRSAVLQHVAATHTAGAELHKQRRSAGQMLVRPPSQRLGSSGASSSRSPALGQRSSPSPAAGAAAAAAPASAAVGGIGAGFDRLGFNGSAAPSPQQLGTVLHTAWPVPAGDALQLHAAAFGAVLPTSGGAAAESAAGAARAGGTVSQTQLLLLQQQQQQQQMQLMQLMSQQGYPEAAAGPAPAGPQLVAIPICSGMEAAAPYYTAHPLAAAQLTPAADVATAAAAAARTAPAGVLMHNGSSGVPAEEQLRIQQFMQAAAAAAAAQQLRMQQGAEPGTQQSMAEAYMQGRIAAAQQQQQMMQHQQQQEAWHGLLQADMQDLVPTGLPASAPGYAMPQQPHPGYAAAATAAGLAGFRPVAQLNTVAEAELAAAQQRQQLLLMAAAAQDPAAAAALVALATGESESARAAALHMQQYGCSQQ</sequence>
<evidence type="ECO:0000256" key="6">
    <source>
        <dbReference type="SAM" id="MobiDB-lite"/>
    </source>
</evidence>
<keyword evidence="3 5" id="KW-0862">Zinc</keyword>
<organism evidence="8 9">
    <name type="scientific">Tetradesmus obliquus</name>
    <name type="common">Green alga</name>
    <name type="synonym">Acutodesmus obliquus</name>
    <dbReference type="NCBI Taxonomy" id="3088"/>
    <lineage>
        <taxon>Eukaryota</taxon>
        <taxon>Viridiplantae</taxon>
        <taxon>Chlorophyta</taxon>
        <taxon>core chlorophytes</taxon>
        <taxon>Chlorophyceae</taxon>
        <taxon>CS clade</taxon>
        <taxon>Sphaeropleales</taxon>
        <taxon>Scenedesmaceae</taxon>
        <taxon>Tetradesmus</taxon>
    </lineage>
</organism>
<evidence type="ECO:0000256" key="2">
    <source>
        <dbReference type="ARBA" id="ARBA00022771"/>
    </source>
</evidence>
<evidence type="ECO:0000256" key="3">
    <source>
        <dbReference type="ARBA" id="ARBA00022833"/>
    </source>
</evidence>
<dbReference type="PROSITE" id="PS50103">
    <property type="entry name" value="ZF_C3H1"/>
    <property type="match status" value="1"/>
</dbReference>
<evidence type="ECO:0000256" key="1">
    <source>
        <dbReference type="ARBA" id="ARBA00022723"/>
    </source>
</evidence>